<dbReference type="InterPro" id="IPR057684">
    <property type="entry name" value="DUF7924"/>
</dbReference>
<feature type="compositionally biased region" description="Basic residues" evidence="1">
    <location>
        <begin position="1"/>
        <end position="22"/>
    </location>
</feature>
<feature type="compositionally biased region" description="Polar residues" evidence="1">
    <location>
        <begin position="46"/>
        <end position="68"/>
    </location>
</feature>
<feature type="compositionally biased region" description="Basic and acidic residues" evidence="1">
    <location>
        <begin position="147"/>
        <end position="161"/>
    </location>
</feature>
<evidence type="ECO:0000256" key="1">
    <source>
        <dbReference type="SAM" id="MobiDB-lite"/>
    </source>
</evidence>
<gene>
    <name evidence="3" type="ORF">K469DRAFT_798766</name>
</gene>
<keyword evidence="4" id="KW-1185">Reference proteome</keyword>
<evidence type="ECO:0000313" key="4">
    <source>
        <dbReference type="Proteomes" id="UP000800200"/>
    </source>
</evidence>
<evidence type="ECO:0000313" key="3">
    <source>
        <dbReference type="EMBL" id="KAF2179600.1"/>
    </source>
</evidence>
<sequence length="489" mass="55402">MAQREKLRRRGPRGLPARKRLVKQQPAAQLRSNQHKSEGRGRTRNRQITSEAVQENSPCEATQSSVHTTDTVTDISALYETSSEAKECDDSASNAVSRISASFYLSRGIHPPSGDEDRISIRDPLNFRRLLVERNINTAPSPDPEMDSLKKELNNDHPYKPTKDAERLWRADLEKCKKCNEAVYQRTTMMSFLDRHNLNPVLDYACEETWQNDPGSSLPRLNLVKKKKLSKPKPDLAVAFTTESLLPDYEDRLALERLGFLQTHMCPEGSEDGQMERALHFFFVEAQGKEALRDEAELQNLNSASLALHNIYCFMREAGEEARFFKQVRVFSATAAYDHFSVRIHRPDRINDVQTIHQDYPVKFSFDNWEFTDPGDAHSGAKTAKIVYNILFHYGVSKLLPLLCDCTQKLLKTKLGQISPPLFHTYYNSLGLTQRDIGGTQGDLEEAQDGSETIEGVVPRPPSYIEPRRSARLKGKPQSTSYCAGPVES</sequence>
<feature type="domain" description="DUF7924" evidence="2">
    <location>
        <begin position="218"/>
        <end position="358"/>
    </location>
</feature>
<organism evidence="3 4">
    <name type="scientific">Zopfia rhizophila CBS 207.26</name>
    <dbReference type="NCBI Taxonomy" id="1314779"/>
    <lineage>
        <taxon>Eukaryota</taxon>
        <taxon>Fungi</taxon>
        <taxon>Dikarya</taxon>
        <taxon>Ascomycota</taxon>
        <taxon>Pezizomycotina</taxon>
        <taxon>Dothideomycetes</taxon>
        <taxon>Dothideomycetes incertae sedis</taxon>
        <taxon>Zopfiaceae</taxon>
        <taxon>Zopfia</taxon>
    </lineage>
</organism>
<feature type="region of interest" description="Disordered" evidence="1">
    <location>
        <begin position="137"/>
        <end position="161"/>
    </location>
</feature>
<feature type="region of interest" description="Disordered" evidence="1">
    <location>
        <begin position="1"/>
        <end position="68"/>
    </location>
</feature>
<dbReference type="OrthoDB" id="5377772at2759"/>
<feature type="region of interest" description="Disordered" evidence="1">
    <location>
        <begin position="438"/>
        <end position="489"/>
    </location>
</feature>
<protein>
    <recommendedName>
        <fullName evidence="2">DUF7924 domain-containing protein</fullName>
    </recommendedName>
</protein>
<dbReference type="Pfam" id="PF25545">
    <property type="entry name" value="DUF7924"/>
    <property type="match status" value="1"/>
</dbReference>
<reference evidence="3" key="1">
    <citation type="journal article" date="2020" name="Stud. Mycol.">
        <title>101 Dothideomycetes genomes: a test case for predicting lifestyles and emergence of pathogens.</title>
        <authorList>
            <person name="Haridas S."/>
            <person name="Albert R."/>
            <person name="Binder M."/>
            <person name="Bloem J."/>
            <person name="Labutti K."/>
            <person name="Salamov A."/>
            <person name="Andreopoulos B."/>
            <person name="Baker S."/>
            <person name="Barry K."/>
            <person name="Bills G."/>
            <person name="Bluhm B."/>
            <person name="Cannon C."/>
            <person name="Castanera R."/>
            <person name="Culley D."/>
            <person name="Daum C."/>
            <person name="Ezra D."/>
            <person name="Gonzalez J."/>
            <person name="Henrissat B."/>
            <person name="Kuo A."/>
            <person name="Liang C."/>
            <person name="Lipzen A."/>
            <person name="Lutzoni F."/>
            <person name="Magnuson J."/>
            <person name="Mondo S."/>
            <person name="Nolan M."/>
            <person name="Ohm R."/>
            <person name="Pangilinan J."/>
            <person name="Park H.-J."/>
            <person name="Ramirez L."/>
            <person name="Alfaro M."/>
            <person name="Sun H."/>
            <person name="Tritt A."/>
            <person name="Yoshinaga Y."/>
            <person name="Zwiers L.-H."/>
            <person name="Turgeon B."/>
            <person name="Goodwin S."/>
            <person name="Spatafora J."/>
            <person name="Crous P."/>
            <person name="Grigoriev I."/>
        </authorList>
    </citation>
    <scope>NUCLEOTIDE SEQUENCE</scope>
    <source>
        <strain evidence="3">CBS 207.26</strain>
    </source>
</reference>
<dbReference type="AlphaFoldDB" id="A0A6A6DNS9"/>
<dbReference type="Proteomes" id="UP000800200">
    <property type="component" value="Unassembled WGS sequence"/>
</dbReference>
<accession>A0A6A6DNS9</accession>
<proteinExistence type="predicted"/>
<dbReference type="EMBL" id="ML994665">
    <property type="protein sequence ID" value="KAF2179600.1"/>
    <property type="molecule type" value="Genomic_DNA"/>
</dbReference>
<name>A0A6A6DNS9_9PEZI</name>
<evidence type="ECO:0000259" key="2">
    <source>
        <dbReference type="Pfam" id="PF25545"/>
    </source>
</evidence>